<sequence length="93" mass="10998">RDIRGDSTMSLLKERKTATDAKLKEMKEARKASDKVRRQQYKQSRADHDRKVMLIGEAVLRRVDRGEWDEVEFKQMMDETLSRPADRALFDLD</sequence>
<feature type="non-terminal residue" evidence="2">
    <location>
        <position position="1"/>
    </location>
</feature>
<evidence type="ECO:0000313" key="2">
    <source>
        <dbReference type="EMBL" id="EEF25845.1"/>
    </source>
</evidence>
<proteinExistence type="predicted"/>
<reference evidence="3" key="1">
    <citation type="journal article" date="2010" name="Nat. Biotechnol.">
        <title>Draft genome sequence of the oilseed species Ricinus communis.</title>
        <authorList>
            <person name="Chan A.P."/>
            <person name="Crabtree J."/>
            <person name="Zhao Q."/>
            <person name="Lorenzi H."/>
            <person name="Orvis J."/>
            <person name="Puiu D."/>
            <person name="Melake-Berhan A."/>
            <person name="Jones K.M."/>
            <person name="Redman J."/>
            <person name="Chen G."/>
            <person name="Cahoon E.B."/>
            <person name="Gedil M."/>
            <person name="Stanke M."/>
            <person name="Haas B.J."/>
            <person name="Wortman J.R."/>
            <person name="Fraser-Liggett C.M."/>
            <person name="Ravel J."/>
            <person name="Rabinowicz P.D."/>
        </authorList>
    </citation>
    <scope>NUCLEOTIDE SEQUENCE [LARGE SCALE GENOMIC DNA]</scope>
    <source>
        <strain evidence="3">cv. Hale</strain>
    </source>
</reference>
<feature type="region of interest" description="Disordered" evidence="1">
    <location>
        <begin position="1"/>
        <end position="47"/>
    </location>
</feature>
<dbReference type="EMBL" id="EQ978780">
    <property type="protein sequence ID" value="EEF25845.1"/>
    <property type="molecule type" value="Genomic_DNA"/>
</dbReference>
<feature type="compositionally biased region" description="Basic and acidic residues" evidence="1">
    <location>
        <begin position="12"/>
        <end position="37"/>
    </location>
</feature>
<dbReference type="Proteomes" id="UP000008311">
    <property type="component" value="Unassembled WGS sequence"/>
</dbReference>
<name>B9TE70_RICCO</name>
<evidence type="ECO:0008006" key="4">
    <source>
        <dbReference type="Google" id="ProtNLM"/>
    </source>
</evidence>
<accession>B9TE70</accession>
<keyword evidence="3" id="KW-1185">Reference proteome</keyword>
<gene>
    <name evidence="2" type="ORF">RCOM_1941430</name>
</gene>
<organism evidence="2 3">
    <name type="scientific">Ricinus communis</name>
    <name type="common">Castor bean</name>
    <dbReference type="NCBI Taxonomy" id="3988"/>
    <lineage>
        <taxon>Eukaryota</taxon>
        <taxon>Viridiplantae</taxon>
        <taxon>Streptophyta</taxon>
        <taxon>Embryophyta</taxon>
        <taxon>Tracheophyta</taxon>
        <taxon>Spermatophyta</taxon>
        <taxon>Magnoliopsida</taxon>
        <taxon>eudicotyledons</taxon>
        <taxon>Gunneridae</taxon>
        <taxon>Pentapetalae</taxon>
        <taxon>rosids</taxon>
        <taxon>fabids</taxon>
        <taxon>Malpighiales</taxon>
        <taxon>Euphorbiaceae</taxon>
        <taxon>Acalyphoideae</taxon>
        <taxon>Acalypheae</taxon>
        <taxon>Ricinus</taxon>
    </lineage>
</organism>
<evidence type="ECO:0000256" key="1">
    <source>
        <dbReference type="SAM" id="MobiDB-lite"/>
    </source>
</evidence>
<evidence type="ECO:0000313" key="3">
    <source>
        <dbReference type="Proteomes" id="UP000008311"/>
    </source>
</evidence>
<dbReference type="AlphaFoldDB" id="B9TE70"/>
<protein>
    <recommendedName>
        <fullName evidence="4">Mobilization protein</fullName>
    </recommendedName>
</protein>
<dbReference type="InParanoid" id="B9TE70"/>